<dbReference type="Proteomes" id="UP000183529">
    <property type="component" value="Unassembled WGS sequence"/>
</dbReference>
<dbReference type="Proteomes" id="UP000247515">
    <property type="component" value="Unassembled WGS sequence"/>
</dbReference>
<dbReference type="RefSeq" id="WP_065064814.1">
    <property type="nucleotide sequence ID" value="NZ_CADFGN010000006.1"/>
</dbReference>
<dbReference type="GeneID" id="61307593"/>
<sequence>MNGKTRVLTAFPPLRRMASLGALVPFVPLAGVLLLSGCFTDTRVAATPARPVAVVAPPPPVVAAAPVYVPEPHDAYVSVVADRDVVYTGGATYIWFVGSDGHRHRHYYGRGDLRGEVIHRRAELRNVMAHHDGHLPMQNAFVPPPPPHGEPPAHRVHVEMTPHGRPMARQAAYQPRPPAHAPAPQHAGHRPTAPNVSAAQNRNASHHAPAQNRQAGNDHGHDHGHRPQNGRPGNPPPMASTQRPAA</sequence>
<evidence type="ECO:0000313" key="3">
    <source>
        <dbReference type="EMBL" id="SEJ61756.1"/>
    </source>
</evidence>
<comment type="caution">
    <text evidence="3">The sequence shown here is derived from an EMBL/GenBank/DDBJ whole genome shotgun (WGS) entry which is preliminary data.</text>
</comment>
<organism evidence="3 4">
    <name type="scientific">Paraburkholderia tropica</name>
    <dbReference type="NCBI Taxonomy" id="92647"/>
    <lineage>
        <taxon>Bacteria</taxon>
        <taxon>Pseudomonadati</taxon>
        <taxon>Pseudomonadota</taxon>
        <taxon>Betaproteobacteria</taxon>
        <taxon>Burkholderiales</taxon>
        <taxon>Burkholderiaceae</taxon>
        <taxon>Paraburkholderia</taxon>
    </lineage>
</organism>
<reference evidence="3 4" key="1">
    <citation type="submission" date="2016-10" db="EMBL/GenBank/DDBJ databases">
        <authorList>
            <person name="Varghese N."/>
            <person name="Submissions S."/>
        </authorList>
    </citation>
    <scope>NUCLEOTIDE SEQUENCE [LARGE SCALE GENOMIC DNA]</scope>
    <source>
        <strain evidence="3 4">LMG 22274</strain>
    </source>
</reference>
<protein>
    <submittedName>
        <fullName evidence="3">Uncharacterized protein</fullName>
    </submittedName>
</protein>
<feature type="region of interest" description="Disordered" evidence="1">
    <location>
        <begin position="163"/>
        <end position="246"/>
    </location>
</feature>
<keyword evidence="5" id="KW-1185">Reference proteome</keyword>
<evidence type="ECO:0000256" key="1">
    <source>
        <dbReference type="SAM" id="MobiDB-lite"/>
    </source>
</evidence>
<dbReference type="EMBL" id="FNZM01000006">
    <property type="protein sequence ID" value="SEJ61756.1"/>
    <property type="molecule type" value="Genomic_DNA"/>
</dbReference>
<evidence type="ECO:0000313" key="5">
    <source>
        <dbReference type="Proteomes" id="UP000247515"/>
    </source>
</evidence>
<dbReference type="AlphaFoldDB" id="A0AAQ1JU08"/>
<accession>A0AAQ1JU08</accession>
<dbReference type="EMBL" id="QJJV01000005">
    <property type="protein sequence ID" value="PXX18229.1"/>
    <property type="molecule type" value="Genomic_DNA"/>
</dbReference>
<reference evidence="2 5" key="2">
    <citation type="submission" date="2018-05" db="EMBL/GenBank/DDBJ databases">
        <title>Genomic Encyclopedia of Type Strains, Phase IV (KMG-V): Genome sequencing to study the core and pangenomes of soil and plant-associated prokaryotes.</title>
        <authorList>
            <person name="Whitman W."/>
        </authorList>
    </citation>
    <scope>NUCLEOTIDE SEQUENCE [LARGE SCALE GENOMIC DNA]</scope>
    <source>
        <strain evidence="2 5">SIr-6563</strain>
    </source>
</reference>
<name>A0AAQ1JU08_9BURK</name>
<proteinExistence type="predicted"/>
<gene>
    <name evidence="2" type="ORF">C7400_105291</name>
    <name evidence="3" type="ORF">SAMN05216550_106289</name>
</gene>
<feature type="compositionally biased region" description="Polar residues" evidence="1">
    <location>
        <begin position="194"/>
        <end position="203"/>
    </location>
</feature>
<evidence type="ECO:0000313" key="2">
    <source>
        <dbReference type="EMBL" id="PXX18229.1"/>
    </source>
</evidence>
<evidence type="ECO:0000313" key="4">
    <source>
        <dbReference type="Proteomes" id="UP000183529"/>
    </source>
</evidence>